<reference evidence="2" key="1">
    <citation type="submission" date="2025-05" db="UniProtKB">
        <authorList>
            <consortium name="RefSeq"/>
        </authorList>
    </citation>
    <scope>NUCLEOTIDE SEQUENCE [LARGE SCALE GENOMIC DNA]</scope>
</reference>
<protein>
    <submittedName>
        <fullName evidence="3">Uncharacterized protein LOC136074422</fullName>
    </submittedName>
</protein>
<dbReference type="CDD" id="cd01650">
    <property type="entry name" value="RT_nLTR_like"/>
    <property type="match status" value="1"/>
</dbReference>
<evidence type="ECO:0000313" key="2">
    <source>
        <dbReference type="Proteomes" id="UP001652625"/>
    </source>
</evidence>
<dbReference type="InterPro" id="IPR000477">
    <property type="entry name" value="RT_dom"/>
</dbReference>
<name>A0ABM4B1Y4_HYDVU</name>
<dbReference type="Proteomes" id="UP001652625">
    <property type="component" value="Chromosome 01"/>
</dbReference>
<proteinExistence type="predicted"/>
<gene>
    <name evidence="3" type="primary">LOC136074422</name>
</gene>
<evidence type="ECO:0000313" key="3">
    <source>
        <dbReference type="RefSeq" id="XP_065642812.1"/>
    </source>
</evidence>
<dbReference type="GeneID" id="136074422"/>
<evidence type="ECO:0000259" key="1">
    <source>
        <dbReference type="PROSITE" id="PS50878"/>
    </source>
</evidence>
<dbReference type="Gene3D" id="3.60.10.10">
    <property type="entry name" value="Endonuclease/exonuclease/phosphatase"/>
    <property type="match status" value="1"/>
</dbReference>
<dbReference type="PROSITE" id="PS50878">
    <property type="entry name" value="RT_POL"/>
    <property type="match status" value="1"/>
</dbReference>
<dbReference type="InterPro" id="IPR036691">
    <property type="entry name" value="Endo/exonu/phosph_ase_sf"/>
</dbReference>
<sequence length="1009" mass="116115">MASDSVLKKNKFPIKLCTFNCHGLKSNIEYTESLITSHDITFICEHWISKLEHSIIKNICKNTHSSYFHQANKREQGRPFGGNAFLVRKHMFQNVIILYEDDHILAINLVKNNTSIVIIGIYLASSRNNRTSLDEYTNQLDIIKGLVNNYEGVGEVIVFGDFQSFPLEIYDLLERSSPTKNNYSAALSEFIKSSEFELVDVIKGSGPKITYQHNTLPNASYIDHIAISKNTSLRYYNCFVAPFSPQNMSDHLPVSIVIELIGRSLKENIHKMTDKISIPNYAWNNQRFIQLYNDFVNNNIKSLSLTNNNYDKELIKIYNLITKSASEALCQHLSEKKQSLYSKFWWTPKLSRSKKVLTFHFKKWRDTGFVKDLSSHIFNQYLIARKNFRNAVKKAQNYNLYKKYIKIEMLKNTNPKNFWNTFRNIQTDANSKLFTINNKKDKESITREFADSFEKRLNTKSITHTAKSFQVPPCTKFDFVIISDEIIRTAISCLKLNKTKDAFGISAEHLKYLRCEALIEWLKKFFTFSLNHGQTPKSMSTSLIIPLAKSYKKSLTDPNNYRGISIIPIFTKLIEYIILIICPDLKEAHPLQFGFTKNSSTLHAEFVISETIKHYNNNNSPVYLCSLDAEKAFDSCNWDILFEKLYNNKKLPLYIVNTISSLYRESSASVSYLGCKSTPFYLTQGVRQGSILSPHLYNIYTQNLLETLQNESVVGTSINGNYTGVVAYADDIILLSSTLSGLQKLINICNIYTKENCIKLNADKTEFLVTGTHQIKKCTITLNHQKIKLDNKLTHLGFIWDTKYSPIASLNRLNIDNRISHFRAVIQSLIQAGIRFVHPNSIVQLYKTLAVPTLTYGLELCDHKEMLLQKLDIVGRIALKSLLNVSKHSKHYIHPLFCIEDISIITQQNKINLFIRLLKNKMTFDILKSQLNNESGPRPFVDSVKALSNSHKLNIEKLMQQKEKIKITGLKNIIPETDLKILKCAVEFWNSKEQRTIFKDVLENKIPRS</sequence>
<dbReference type="SUPFAM" id="SSF56672">
    <property type="entry name" value="DNA/RNA polymerases"/>
    <property type="match status" value="1"/>
</dbReference>
<dbReference type="InterPro" id="IPR043502">
    <property type="entry name" value="DNA/RNA_pol_sf"/>
</dbReference>
<dbReference type="SUPFAM" id="SSF56219">
    <property type="entry name" value="DNase I-like"/>
    <property type="match status" value="1"/>
</dbReference>
<feature type="domain" description="Reverse transcriptase" evidence="1">
    <location>
        <begin position="528"/>
        <end position="800"/>
    </location>
</feature>
<dbReference type="RefSeq" id="XP_065642812.1">
    <property type="nucleotide sequence ID" value="XM_065786740.1"/>
</dbReference>
<dbReference type="Pfam" id="PF00078">
    <property type="entry name" value="RVT_1"/>
    <property type="match status" value="1"/>
</dbReference>
<keyword evidence="2" id="KW-1185">Reference proteome</keyword>
<organism evidence="2 3">
    <name type="scientific">Hydra vulgaris</name>
    <name type="common">Hydra</name>
    <name type="synonym">Hydra attenuata</name>
    <dbReference type="NCBI Taxonomy" id="6087"/>
    <lineage>
        <taxon>Eukaryota</taxon>
        <taxon>Metazoa</taxon>
        <taxon>Cnidaria</taxon>
        <taxon>Hydrozoa</taxon>
        <taxon>Hydroidolina</taxon>
        <taxon>Anthoathecata</taxon>
        <taxon>Aplanulata</taxon>
        <taxon>Hydridae</taxon>
        <taxon>Hydra</taxon>
    </lineage>
</organism>
<reference evidence="3" key="2">
    <citation type="submission" date="2025-08" db="UniProtKB">
        <authorList>
            <consortium name="RefSeq"/>
        </authorList>
    </citation>
    <scope>IDENTIFICATION</scope>
</reference>
<accession>A0ABM4B1Y4</accession>
<dbReference type="PANTHER" id="PTHR19446">
    <property type="entry name" value="REVERSE TRANSCRIPTASES"/>
    <property type="match status" value="1"/>
</dbReference>